<dbReference type="InterPro" id="IPR022998">
    <property type="entry name" value="ThiamineP_synth_TenI"/>
</dbReference>
<dbReference type="SUPFAM" id="SSF51391">
    <property type="entry name" value="Thiamin phosphate synthase"/>
    <property type="match status" value="1"/>
</dbReference>
<dbReference type="EMBL" id="JBHULR010000003">
    <property type="protein sequence ID" value="MFD2547406.1"/>
    <property type="molecule type" value="Genomic_DNA"/>
</dbReference>
<dbReference type="InterPro" id="IPR013785">
    <property type="entry name" value="Aldolase_TIM"/>
</dbReference>
<sequence length="205" mass="23292">MRIITLDSFVYNEIYILRRLLEWPDIYVHIRKPNLAEVDFVRYLSAFTLCERRRLVPHQHHAVARDHGVERIHLSTRLRKGYNGLLPNNCYSSTSTHSWDEFNKLPPIFSAAFVGPVFPSISKKGYGISKQIPCSGRTNFATLAIALGGIQASSIADLRHADFDDIALCGALWQANAPLLEAKRCYAQLPLSNQPLRNDPYEKLQ</sequence>
<keyword evidence="2" id="KW-1185">Reference proteome</keyword>
<evidence type="ECO:0000313" key="2">
    <source>
        <dbReference type="Proteomes" id="UP001597545"/>
    </source>
</evidence>
<reference evidence="2" key="1">
    <citation type="journal article" date="2019" name="Int. J. Syst. Evol. Microbiol.">
        <title>The Global Catalogue of Microorganisms (GCM) 10K type strain sequencing project: providing services to taxonomists for standard genome sequencing and annotation.</title>
        <authorList>
            <consortium name="The Broad Institute Genomics Platform"/>
            <consortium name="The Broad Institute Genome Sequencing Center for Infectious Disease"/>
            <person name="Wu L."/>
            <person name="Ma J."/>
        </authorList>
    </citation>
    <scope>NUCLEOTIDE SEQUENCE [LARGE SCALE GENOMIC DNA]</scope>
    <source>
        <strain evidence="2">KCTC 42662</strain>
    </source>
</reference>
<organism evidence="1 2">
    <name type="scientific">Sphingobacterium suaedae</name>
    <dbReference type="NCBI Taxonomy" id="1686402"/>
    <lineage>
        <taxon>Bacteria</taxon>
        <taxon>Pseudomonadati</taxon>
        <taxon>Bacteroidota</taxon>
        <taxon>Sphingobacteriia</taxon>
        <taxon>Sphingobacteriales</taxon>
        <taxon>Sphingobacteriaceae</taxon>
        <taxon>Sphingobacterium</taxon>
    </lineage>
</organism>
<evidence type="ECO:0000313" key="1">
    <source>
        <dbReference type="EMBL" id="MFD2547406.1"/>
    </source>
</evidence>
<protein>
    <submittedName>
        <fullName evidence="1">Thiamine phosphate synthase</fullName>
    </submittedName>
</protein>
<comment type="caution">
    <text evidence="1">The sequence shown here is derived from an EMBL/GenBank/DDBJ whole genome shotgun (WGS) entry which is preliminary data.</text>
</comment>
<gene>
    <name evidence="1" type="ORF">ACFSR5_07075</name>
</gene>
<proteinExistence type="predicted"/>
<dbReference type="InterPro" id="IPR036206">
    <property type="entry name" value="ThiamineP_synth_sf"/>
</dbReference>
<dbReference type="CDD" id="cd00564">
    <property type="entry name" value="TMP_TenI"/>
    <property type="match status" value="1"/>
</dbReference>
<dbReference type="RefSeq" id="WP_380902131.1">
    <property type="nucleotide sequence ID" value="NZ_JBHUEG010000007.1"/>
</dbReference>
<accession>A0ABW5KEJ0</accession>
<dbReference type="Gene3D" id="3.20.20.70">
    <property type="entry name" value="Aldolase class I"/>
    <property type="match status" value="1"/>
</dbReference>
<dbReference type="Proteomes" id="UP001597545">
    <property type="component" value="Unassembled WGS sequence"/>
</dbReference>
<name>A0ABW5KEJ0_9SPHI</name>